<dbReference type="PIRSF" id="PIRSF028291">
    <property type="entry name" value="UCP028291"/>
    <property type="match status" value="1"/>
</dbReference>
<proteinExistence type="predicted"/>
<dbReference type="EMBL" id="FOGU01000023">
    <property type="protein sequence ID" value="SES43059.1"/>
    <property type="molecule type" value="Genomic_DNA"/>
</dbReference>
<dbReference type="Gene3D" id="3.30.310.50">
    <property type="entry name" value="Alpha-D-phosphohexomutase, C-terminal domain"/>
    <property type="match status" value="1"/>
</dbReference>
<gene>
    <name evidence="1" type="ORF">SAMN04490244_1237</name>
</gene>
<organism evidence="1 2">
    <name type="scientific">Tranquillimonas rosea</name>
    <dbReference type="NCBI Taxonomy" id="641238"/>
    <lineage>
        <taxon>Bacteria</taxon>
        <taxon>Pseudomonadati</taxon>
        <taxon>Pseudomonadota</taxon>
        <taxon>Alphaproteobacteria</taxon>
        <taxon>Rhodobacterales</taxon>
        <taxon>Roseobacteraceae</taxon>
        <taxon>Tranquillimonas</taxon>
    </lineage>
</organism>
<name>A0A1H9XAH3_9RHOB</name>
<reference evidence="1 2" key="1">
    <citation type="submission" date="2016-10" db="EMBL/GenBank/DDBJ databases">
        <authorList>
            <person name="de Groot N.N."/>
        </authorList>
    </citation>
    <scope>NUCLEOTIDE SEQUENCE [LARGE SCALE GENOMIC DNA]</scope>
    <source>
        <strain evidence="1 2">DSM 23042</strain>
    </source>
</reference>
<dbReference type="STRING" id="641238.SAMN04490244_1237"/>
<evidence type="ECO:0000313" key="2">
    <source>
        <dbReference type="Proteomes" id="UP000198885"/>
    </source>
</evidence>
<dbReference type="RefSeq" id="WP_092696430.1">
    <property type="nucleotide sequence ID" value="NZ_CBDDGO010000004.1"/>
</dbReference>
<accession>A0A1H9XAH3</accession>
<evidence type="ECO:0008006" key="3">
    <source>
        <dbReference type="Google" id="ProtNLM"/>
    </source>
</evidence>
<dbReference type="Pfam" id="PF09981">
    <property type="entry name" value="DUF2218"/>
    <property type="match status" value="1"/>
</dbReference>
<dbReference type="AlphaFoldDB" id="A0A1H9XAH3"/>
<dbReference type="InterPro" id="IPR014543">
    <property type="entry name" value="UCP028291"/>
</dbReference>
<evidence type="ECO:0000313" key="1">
    <source>
        <dbReference type="EMBL" id="SES43059.1"/>
    </source>
</evidence>
<dbReference type="OrthoDB" id="9806511at2"/>
<keyword evidence="2" id="KW-1185">Reference proteome</keyword>
<dbReference type="Proteomes" id="UP000198885">
    <property type="component" value="Unassembled WGS sequence"/>
</dbReference>
<sequence length="94" mass="10692">MKTATRIPTAHASRYLQQLCKHFAHKIEAEHTAEAGECRFPHSTASFRAESDALDIVISSDSRDGLESGKDVVWSHLRRFAFREELPEPRWQAA</sequence>
<protein>
    <recommendedName>
        <fullName evidence="3">DUF2218 domain-containing protein</fullName>
    </recommendedName>
</protein>